<reference evidence="3" key="1">
    <citation type="journal article" date="2016" name="Environ. Microbiol.">
        <title>Genomic resolution of a cold subsurface aquifer community provides metabolic insights for novel microbes adapted to high CO concentrations.</title>
        <authorList>
            <person name="Probst A.J."/>
            <person name="Castelle C.J."/>
            <person name="Singh A."/>
            <person name="Brown C.T."/>
            <person name="Anantharaman K."/>
            <person name="Sharon I."/>
            <person name="Hug L.A."/>
            <person name="Burstein D."/>
            <person name="Emerson J.B."/>
            <person name="Thomas B.C."/>
            <person name="Banfield J.F."/>
        </authorList>
    </citation>
    <scope>NUCLEOTIDE SEQUENCE [LARGE SCALE GENOMIC DNA]</scope>
    <source>
        <strain evidence="3">CG2_30_54_11</strain>
    </source>
</reference>
<dbReference type="Proteomes" id="UP000183245">
    <property type="component" value="Unassembled WGS sequence"/>
</dbReference>
<evidence type="ECO:0000313" key="3">
    <source>
        <dbReference type="EMBL" id="OIP98063.1"/>
    </source>
</evidence>
<dbReference type="Gene3D" id="3.10.310.30">
    <property type="match status" value="1"/>
</dbReference>
<comment type="caution">
    <text evidence="3">The sequence shown here is derived from an EMBL/GenBank/DDBJ whole genome shotgun (WGS) entry which is preliminary data.</text>
</comment>
<name>A0A1J5IY28_9BACT</name>
<dbReference type="AlphaFoldDB" id="A0A1J5IY28"/>
<dbReference type="SUPFAM" id="SSF64182">
    <property type="entry name" value="DHH phosphoesterases"/>
    <property type="match status" value="1"/>
</dbReference>
<protein>
    <submittedName>
        <fullName evidence="3">Uncharacterized protein</fullName>
    </submittedName>
</protein>
<dbReference type="Pfam" id="PF02272">
    <property type="entry name" value="DHHA1"/>
    <property type="match status" value="1"/>
</dbReference>
<evidence type="ECO:0000313" key="4">
    <source>
        <dbReference type="Proteomes" id="UP000183245"/>
    </source>
</evidence>
<evidence type="ECO:0000259" key="2">
    <source>
        <dbReference type="Pfam" id="PF02272"/>
    </source>
</evidence>
<gene>
    <name evidence="3" type="ORF">AUK40_02080</name>
</gene>
<dbReference type="InterPro" id="IPR051319">
    <property type="entry name" value="Oligoribo/pAp-PDE_c-di-AMP_PDE"/>
</dbReference>
<dbReference type="PANTHER" id="PTHR47618">
    <property type="entry name" value="BIFUNCTIONAL OLIGORIBONUCLEASE AND PAP PHOSPHATASE NRNA"/>
    <property type="match status" value="1"/>
</dbReference>
<sequence length="325" mass="35891">MWELPYRDFTAMIGNSHSILQVSHVNPDADTLGSSLALRQALTRFGKQVTTVCMDPPVENYRFLPGIQFIEKTFSPRLYDLIITIDCADLTKMTGFYKEYEAFFTTTPLINIDHHPSNNLFGTLPMVVPHAASVGEIMVHILDEIKAPIDQDMATCLLAALYFDTGSFQHSNTTSDVMRIAARLKKYGANHQNITYYLFQKKSFPLLALWGMALQKLKVDQTRGIAWVFVSEEDLDRTGTGSKELEGLIALVHGIPGVKMTIILSERGNAMVKGSIRTSNGTDAAYYAGLFGGGGHHKAAGFSAPLEKQPFLPITEPAAERLSIT</sequence>
<proteinExistence type="predicted"/>
<feature type="domain" description="DHHA1" evidence="2">
    <location>
        <begin position="238"/>
        <end position="308"/>
    </location>
</feature>
<accession>A0A1J5IY28</accession>
<evidence type="ECO:0000259" key="1">
    <source>
        <dbReference type="Pfam" id="PF01368"/>
    </source>
</evidence>
<dbReference type="Pfam" id="PF01368">
    <property type="entry name" value="DHH"/>
    <property type="match status" value="1"/>
</dbReference>
<dbReference type="InterPro" id="IPR003156">
    <property type="entry name" value="DHHA1_dom"/>
</dbReference>
<dbReference type="InterPro" id="IPR038763">
    <property type="entry name" value="DHH_sf"/>
</dbReference>
<dbReference type="GO" id="GO:0003676">
    <property type="term" value="F:nucleic acid binding"/>
    <property type="evidence" value="ECO:0007669"/>
    <property type="project" value="InterPro"/>
</dbReference>
<dbReference type="STRING" id="1817892.AUK40_02080"/>
<feature type="domain" description="DDH" evidence="1">
    <location>
        <begin position="19"/>
        <end position="160"/>
    </location>
</feature>
<dbReference type="InterPro" id="IPR001667">
    <property type="entry name" value="DDH_dom"/>
</dbReference>
<dbReference type="EMBL" id="MNZT01000039">
    <property type="protein sequence ID" value="OIP98063.1"/>
    <property type="molecule type" value="Genomic_DNA"/>
</dbReference>
<dbReference type="Gene3D" id="3.90.1640.10">
    <property type="entry name" value="inorganic pyrophosphatase (n-terminal core)"/>
    <property type="match status" value="1"/>
</dbReference>
<organism evidence="3 4">
    <name type="scientific">Candidatus Wirthbacteria bacterium CG2_30_54_11</name>
    <dbReference type="NCBI Taxonomy" id="1817892"/>
    <lineage>
        <taxon>Bacteria</taxon>
        <taxon>Candidatus Wirthbacteria</taxon>
    </lineage>
</organism>
<dbReference type="PANTHER" id="PTHR47618:SF1">
    <property type="entry name" value="BIFUNCTIONAL OLIGORIBONUCLEASE AND PAP PHOSPHATASE NRNA"/>
    <property type="match status" value="1"/>
</dbReference>